<reference evidence="1" key="1">
    <citation type="journal article" date="2014" name="Int. J. Syst. Evol. Microbiol.">
        <title>Complete genome sequence of Corynebacterium casei LMG S-19264T (=DSM 44701T), isolated from a smear-ripened cheese.</title>
        <authorList>
            <consortium name="US DOE Joint Genome Institute (JGI-PGF)"/>
            <person name="Walter F."/>
            <person name="Albersmeier A."/>
            <person name="Kalinowski J."/>
            <person name="Ruckert C."/>
        </authorList>
    </citation>
    <scope>NUCLEOTIDE SEQUENCE</scope>
    <source>
        <strain evidence="1">JCM 4403</strain>
    </source>
</reference>
<evidence type="ECO:0000313" key="2">
    <source>
        <dbReference type="Proteomes" id="UP000656732"/>
    </source>
</evidence>
<dbReference type="Proteomes" id="UP000656732">
    <property type="component" value="Unassembled WGS sequence"/>
</dbReference>
<accession>A0A918F4Y0</accession>
<evidence type="ECO:0000313" key="1">
    <source>
        <dbReference type="EMBL" id="GGR08173.1"/>
    </source>
</evidence>
<sequence>MRYEFRVHGPGPASAAEVFPELEAATLGEDTILYGAVIDEAHLFGLLARFRMLGVLVTKMRQVPSPIDGSRAPLID</sequence>
<dbReference type="AlphaFoldDB" id="A0A918F4Y0"/>
<comment type="caution">
    <text evidence="1">The sequence shown here is derived from an EMBL/GenBank/DDBJ whole genome shotgun (WGS) entry which is preliminary data.</text>
</comment>
<name>A0A918F4Y0_9ACTN</name>
<dbReference type="RefSeq" id="WP_189561632.1">
    <property type="nucleotide sequence ID" value="NZ_BMTU01000021.1"/>
</dbReference>
<reference evidence="1" key="2">
    <citation type="submission" date="2020-09" db="EMBL/GenBank/DDBJ databases">
        <authorList>
            <person name="Sun Q."/>
            <person name="Ohkuma M."/>
        </authorList>
    </citation>
    <scope>NUCLEOTIDE SEQUENCE</scope>
    <source>
        <strain evidence="1">JCM 4403</strain>
    </source>
</reference>
<gene>
    <name evidence="1" type="ORF">GCM10010280_64910</name>
</gene>
<proteinExistence type="predicted"/>
<protein>
    <submittedName>
        <fullName evidence="1">Uncharacterized protein</fullName>
    </submittedName>
</protein>
<dbReference type="EMBL" id="BMTU01000021">
    <property type="protein sequence ID" value="GGR08173.1"/>
    <property type="molecule type" value="Genomic_DNA"/>
</dbReference>
<keyword evidence="2" id="KW-1185">Reference proteome</keyword>
<organism evidence="1 2">
    <name type="scientific">Streptomyces pilosus</name>
    <dbReference type="NCBI Taxonomy" id="28893"/>
    <lineage>
        <taxon>Bacteria</taxon>
        <taxon>Bacillati</taxon>
        <taxon>Actinomycetota</taxon>
        <taxon>Actinomycetes</taxon>
        <taxon>Kitasatosporales</taxon>
        <taxon>Streptomycetaceae</taxon>
        <taxon>Streptomyces</taxon>
    </lineage>
</organism>